<sequence>MCIQIYVTTHILSITTDQFLTTEQPKVRNLGSGTWKLEPGTQSSGNMCSLASFTPLSPNEPAFLDVELAFSLAPLQAAEQQCSQRFGRGSFRGTTPMEFDKYSKALYPSGYQAYLLRELLFWLLHLLEFVKVVKPAGGCCALLEDLLSFSYVAEFEHDVSMCFSEHGGTLLMSWRSWPEPTDGVVDVLQ</sequence>
<gene>
    <name evidence="1" type="ORF">HID58_042446</name>
</gene>
<proteinExistence type="predicted"/>
<evidence type="ECO:0000313" key="1">
    <source>
        <dbReference type="EMBL" id="KAH0902943.1"/>
    </source>
</evidence>
<evidence type="ECO:0000313" key="2">
    <source>
        <dbReference type="Proteomes" id="UP000824890"/>
    </source>
</evidence>
<dbReference type="EMBL" id="JAGKQM010000011">
    <property type="protein sequence ID" value="KAH0902943.1"/>
    <property type="molecule type" value="Genomic_DNA"/>
</dbReference>
<keyword evidence="2" id="KW-1185">Reference proteome</keyword>
<dbReference type="Proteomes" id="UP000824890">
    <property type="component" value="Unassembled WGS sequence"/>
</dbReference>
<organism evidence="1 2">
    <name type="scientific">Brassica napus</name>
    <name type="common">Rape</name>
    <dbReference type="NCBI Taxonomy" id="3708"/>
    <lineage>
        <taxon>Eukaryota</taxon>
        <taxon>Viridiplantae</taxon>
        <taxon>Streptophyta</taxon>
        <taxon>Embryophyta</taxon>
        <taxon>Tracheophyta</taxon>
        <taxon>Spermatophyta</taxon>
        <taxon>Magnoliopsida</taxon>
        <taxon>eudicotyledons</taxon>
        <taxon>Gunneridae</taxon>
        <taxon>Pentapetalae</taxon>
        <taxon>rosids</taxon>
        <taxon>malvids</taxon>
        <taxon>Brassicales</taxon>
        <taxon>Brassicaceae</taxon>
        <taxon>Brassiceae</taxon>
        <taxon>Brassica</taxon>
    </lineage>
</organism>
<reference evidence="1 2" key="1">
    <citation type="submission" date="2021-05" db="EMBL/GenBank/DDBJ databases">
        <title>Genome Assembly of Synthetic Allotetraploid Brassica napus Reveals Homoeologous Exchanges between Subgenomes.</title>
        <authorList>
            <person name="Davis J.T."/>
        </authorList>
    </citation>
    <scope>NUCLEOTIDE SEQUENCE [LARGE SCALE GENOMIC DNA]</scope>
    <source>
        <strain evidence="2">cv. Da-Ae</strain>
        <tissue evidence="1">Seedling</tissue>
    </source>
</reference>
<accession>A0ABQ8BE26</accession>
<name>A0ABQ8BE26_BRANA</name>
<protein>
    <submittedName>
        <fullName evidence="1">Uncharacterized protein</fullName>
    </submittedName>
</protein>
<comment type="caution">
    <text evidence="1">The sequence shown here is derived from an EMBL/GenBank/DDBJ whole genome shotgun (WGS) entry which is preliminary data.</text>
</comment>